<dbReference type="Proteomes" id="UP000295558">
    <property type="component" value="Unassembled WGS sequence"/>
</dbReference>
<dbReference type="InterPro" id="IPR011051">
    <property type="entry name" value="RmlC_Cupin_sf"/>
</dbReference>
<keyword evidence="4" id="KW-1185">Reference proteome</keyword>
<evidence type="ECO:0000256" key="1">
    <source>
        <dbReference type="ARBA" id="ARBA00022723"/>
    </source>
</evidence>
<organism evidence="3 4">
    <name type="scientific">Listeria rocourtiae</name>
    <dbReference type="NCBI Taxonomy" id="647910"/>
    <lineage>
        <taxon>Bacteria</taxon>
        <taxon>Bacillati</taxon>
        <taxon>Bacillota</taxon>
        <taxon>Bacilli</taxon>
        <taxon>Bacillales</taxon>
        <taxon>Listeriaceae</taxon>
        <taxon>Listeria</taxon>
    </lineage>
</organism>
<feature type="domain" description="Cupin type-2" evidence="2">
    <location>
        <begin position="43"/>
        <end position="111"/>
    </location>
</feature>
<evidence type="ECO:0000259" key="2">
    <source>
        <dbReference type="Pfam" id="PF07883"/>
    </source>
</evidence>
<name>A0A4R6ZHY7_9LIST</name>
<dbReference type="PANTHER" id="PTHR35848:SF6">
    <property type="entry name" value="CUPIN TYPE-2 DOMAIN-CONTAINING PROTEIN"/>
    <property type="match status" value="1"/>
</dbReference>
<evidence type="ECO:0000313" key="4">
    <source>
        <dbReference type="Proteomes" id="UP000295558"/>
    </source>
</evidence>
<dbReference type="InterPro" id="IPR014710">
    <property type="entry name" value="RmlC-like_jellyroll"/>
</dbReference>
<dbReference type="GO" id="GO:0046872">
    <property type="term" value="F:metal ion binding"/>
    <property type="evidence" value="ECO:0007669"/>
    <property type="project" value="UniProtKB-KW"/>
</dbReference>
<dbReference type="PANTHER" id="PTHR35848">
    <property type="entry name" value="OXALATE-BINDING PROTEIN"/>
    <property type="match status" value="1"/>
</dbReference>
<evidence type="ECO:0000313" key="3">
    <source>
        <dbReference type="EMBL" id="TDR51519.1"/>
    </source>
</evidence>
<dbReference type="Gene3D" id="2.60.120.10">
    <property type="entry name" value="Jelly Rolls"/>
    <property type="match status" value="1"/>
</dbReference>
<reference evidence="3 4" key="1">
    <citation type="submission" date="2019-03" db="EMBL/GenBank/DDBJ databases">
        <title>Genomic Encyclopedia of Type Strains, Phase III (KMG-III): the genomes of soil and plant-associated and newly described type strains.</title>
        <authorList>
            <person name="Whitman W."/>
        </authorList>
    </citation>
    <scope>NUCLEOTIDE SEQUENCE [LARGE SCALE GENOMIC DNA]</scope>
    <source>
        <strain evidence="3 4">CECT 7972</strain>
    </source>
</reference>
<comment type="caution">
    <text evidence="3">The sequence shown here is derived from an EMBL/GenBank/DDBJ whole genome shotgun (WGS) entry which is preliminary data.</text>
</comment>
<dbReference type="AlphaFoldDB" id="A0A4R6ZHY7"/>
<dbReference type="Pfam" id="PF07883">
    <property type="entry name" value="Cupin_2"/>
    <property type="match status" value="1"/>
</dbReference>
<sequence>MMFAKKVQDYQNRIFDVNEIKSFDNNQAKKNIFYETGQTVGAVWCLKPGQELYFHSHERADDIWICIDGDSGTYYPECGESVEISKGMVCVARPGEKHGMKNTGTKDFVFIGIAGPVPLDLILHEHE</sequence>
<proteinExistence type="predicted"/>
<dbReference type="EMBL" id="SNZK01000012">
    <property type="protein sequence ID" value="TDR51519.1"/>
    <property type="molecule type" value="Genomic_DNA"/>
</dbReference>
<keyword evidence="1" id="KW-0479">Metal-binding</keyword>
<dbReference type="SUPFAM" id="SSF51182">
    <property type="entry name" value="RmlC-like cupins"/>
    <property type="match status" value="1"/>
</dbReference>
<protein>
    <recommendedName>
        <fullName evidence="2">Cupin type-2 domain-containing protein</fullName>
    </recommendedName>
</protein>
<gene>
    <name evidence="3" type="ORF">DFP96_1123</name>
</gene>
<accession>A0A4R6ZHY7</accession>
<dbReference type="STRING" id="1265846.PROCOU_08926"/>
<dbReference type="RefSeq" id="WP_243832135.1">
    <property type="nucleotide sequence ID" value="NZ_JAARQJ010000010.1"/>
</dbReference>
<dbReference type="InterPro" id="IPR051610">
    <property type="entry name" value="GPI/OXD"/>
</dbReference>
<dbReference type="InterPro" id="IPR013096">
    <property type="entry name" value="Cupin_2"/>
</dbReference>